<gene>
    <name evidence="4" type="primary">pyrI</name>
    <name evidence="7" type="ORF">LH29_12835</name>
</gene>
<evidence type="ECO:0000256" key="3">
    <source>
        <dbReference type="ARBA" id="ARBA00022975"/>
    </source>
</evidence>
<comment type="cofactor">
    <cofactor evidence="4">
        <name>Zn(2+)</name>
        <dbReference type="ChEBI" id="CHEBI:29105"/>
    </cofactor>
    <text evidence="4">Binds 1 zinc ion per subunit.</text>
</comment>
<feature type="binding site" evidence="4">
    <location>
        <position position="145"/>
    </location>
    <ligand>
        <name>Zn(2+)</name>
        <dbReference type="ChEBI" id="CHEBI:29105"/>
    </ligand>
</feature>
<keyword evidence="3 4" id="KW-0665">Pyrimidine biosynthesis</keyword>
<dbReference type="GO" id="GO:0006221">
    <property type="term" value="P:pyrimidine nucleotide biosynthetic process"/>
    <property type="evidence" value="ECO:0007669"/>
    <property type="project" value="UniProtKB-UniRule"/>
</dbReference>
<keyword evidence="7" id="KW-0808">Transferase</keyword>
<accession>A0A0D8JAB7</accession>
<comment type="function">
    <text evidence="4">Involved in allosteric regulation of aspartate carbamoyltransferase.</text>
</comment>
<evidence type="ECO:0000256" key="2">
    <source>
        <dbReference type="ARBA" id="ARBA00022833"/>
    </source>
</evidence>
<evidence type="ECO:0000259" key="6">
    <source>
        <dbReference type="Pfam" id="PF02748"/>
    </source>
</evidence>
<dbReference type="Pfam" id="PF01948">
    <property type="entry name" value="PyrI"/>
    <property type="match status" value="1"/>
</dbReference>
<evidence type="ECO:0000313" key="7">
    <source>
        <dbReference type="EMBL" id="KJF43940.1"/>
    </source>
</evidence>
<dbReference type="HAMAP" id="MF_00002">
    <property type="entry name" value="Asp_carb_tr_reg"/>
    <property type="match status" value="1"/>
</dbReference>
<dbReference type="GO" id="GO:0016740">
    <property type="term" value="F:transferase activity"/>
    <property type="evidence" value="ECO:0007669"/>
    <property type="project" value="UniProtKB-KW"/>
</dbReference>
<sequence>MEKNDAKKKLKLKVSAIKDGTVIDHIPAKSLFEVISILGLDTIKNQITFGTNLESSKLGAKAIIKVSDKFFENDEINKIALIAPHAKLNIIRDYEVAEKKIVEIPEKITGIVKCFNPKCITNNEKITTSFKVINTSPVALKCKYCEKITAENQIKML</sequence>
<proteinExistence type="inferred from homology"/>
<keyword evidence="2 4" id="KW-0862">Zinc</keyword>
<dbReference type="SUPFAM" id="SSF54893">
    <property type="entry name" value="Aspartate carbamoyltransferase, Regulatory-chain, N-terminal domain"/>
    <property type="match status" value="1"/>
</dbReference>
<dbReference type="GO" id="GO:0046872">
    <property type="term" value="F:metal ion binding"/>
    <property type="evidence" value="ECO:0007669"/>
    <property type="project" value="UniProtKB-KW"/>
</dbReference>
<dbReference type="NCBIfam" id="TIGR00240">
    <property type="entry name" value="ATCase_reg"/>
    <property type="match status" value="1"/>
</dbReference>
<dbReference type="InterPro" id="IPR036793">
    <property type="entry name" value="Asp_carbatrfase_reg_N_sf"/>
</dbReference>
<dbReference type="STRING" id="1544798.LH29_12835"/>
<comment type="caution">
    <text evidence="7">The sequence shown here is derived from an EMBL/GenBank/DDBJ whole genome shotgun (WGS) entry which is preliminary data.</text>
</comment>
<evidence type="ECO:0000259" key="5">
    <source>
        <dbReference type="Pfam" id="PF01948"/>
    </source>
</evidence>
<evidence type="ECO:0000256" key="1">
    <source>
        <dbReference type="ARBA" id="ARBA00022723"/>
    </source>
</evidence>
<dbReference type="PANTHER" id="PTHR35805">
    <property type="entry name" value="ASPARTATE CARBAMOYLTRANSFERASE REGULATORY CHAIN"/>
    <property type="match status" value="1"/>
</dbReference>
<dbReference type="InterPro" id="IPR020542">
    <property type="entry name" value="Asp_carbamoyltrfase_reg_C"/>
</dbReference>
<dbReference type="Proteomes" id="UP000032544">
    <property type="component" value="Unassembled WGS sequence"/>
</dbReference>
<feature type="binding site" evidence="4">
    <location>
        <position position="119"/>
    </location>
    <ligand>
        <name>Zn(2+)</name>
        <dbReference type="ChEBI" id="CHEBI:29105"/>
    </ligand>
</feature>
<dbReference type="EMBL" id="JRHC01000002">
    <property type="protein sequence ID" value="KJF43940.1"/>
    <property type="molecule type" value="Genomic_DNA"/>
</dbReference>
<name>A0A0D8JAB7_9BACT</name>
<dbReference type="Pfam" id="PF02748">
    <property type="entry name" value="PyrI_C"/>
    <property type="match status" value="1"/>
</dbReference>
<comment type="similarity">
    <text evidence="4">Belongs to the PyrI family.</text>
</comment>
<dbReference type="PANTHER" id="PTHR35805:SF1">
    <property type="entry name" value="ASPARTATE CARBAMOYLTRANSFERASE REGULATORY CHAIN"/>
    <property type="match status" value="1"/>
</dbReference>
<dbReference type="GO" id="GO:0009347">
    <property type="term" value="C:aspartate carbamoyltransferase complex"/>
    <property type="evidence" value="ECO:0007669"/>
    <property type="project" value="InterPro"/>
</dbReference>
<feature type="domain" description="Aspartate carbamoyltransferase regulatory subunit N-terminal" evidence="5">
    <location>
        <begin position="12"/>
        <end position="102"/>
    </location>
</feature>
<comment type="subunit">
    <text evidence="4">Contains catalytic and regulatory chains.</text>
</comment>
<dbReference type="InterPro" id="IPR036792">
    <property type="entry name" value="Asp_carbatrfase_reg_C_sf"/>
</dbReference>
<dbReference type="PATRIC" id="fig|1544798.3.peg.2726"/>
<feature type="binding site" evidence="4">
    <location>
        <position position="114"/>
    </location>
    <ligand>
        <name>Zn(2+)</name>
        <dbReference type="ChEBI" id="CHEBI:29105"/>
    </ligand>
</feature>
<keyword evidence="8" id="KW-1185">Reference proteome</keyword>
<reference evidence="7 8" key="1">
    <citation type="submission" date="2014-09" db="EMBL/GenBank/DDBJ databases">
        <title>Draft Genome Sequence of Draconibacterium sp. JN14CK-3.</title>
        <authorList>
            <person name="Dong C."/>
            <person name="Lai Q."/>
            <person name="Shao Z."/>
        </authorList>
    </citation>
    <scope>NUCLEOTIDE SEQUENCE [LARGE SCALE GENOMIC DNA]</scope>
    <source>
        <strain evidence="7 8">JN14CK-3</strain>
    </source>
</reference>
<dbReference type="AlphaFoldDB" id="A0A0D8JAB7"/>
<dbReference type="InterPro" id="IPR020545">
    <property type="entry name" value="Asp_carbamoyltransf_reg_N"/>
</dbReference>
<dbReference type="GO" id="GO:0006207">
    <property type="term" value="P:'de novo' pyrimidine nucleobase biosynthetic process"/>
    <property type="evidence" value="ECO:0007669"/>
    <property type="project" value="InterPro"/>
</dbReference>
<evidence type="ECO:0000313" key="8">
    <source>
        <dbReference type="Proteomes" id="UP000032544"/>
    </source>
</evidence>
<dbReference type="Gene3D" id="3.30.70.140">
    <property type="entry name" value="Aspartate carbamoyltransferase regulatory subunit, N-terminal domain"/>
    <property type="match status" value="1"/>
</dbReference>
<dbReference type="OrthoDB" id="5599321at2"/>
<dbReference type="Gene3D" id="2.30.30.20">
    <property type="entry name" value="Aspartate carbamoyltransferase regulatory subunit, C-terminal domain"/>
    <property type="match status" value="1"/>
</dbReference>
<feature type="binding site" evidence="4">
    <location>
        <position position="142"/>
    </location>
    <ligand>
        <name>Zn(2+)</name>
        <dbReference type="ChEBI" id="CHEBI:29105"/>
    </ligand>
</feature>
<dbReference type="InterPro" id="IPR002801">
    <property type="entry name" value="Asp_carbamoylTrfase_reg"/>
</dbReference>
<dbReference type="SUPFAM" id="SSF57825">
    <property type="entry name" value="Aspartate carbamoyltransferase, Regulatory-chain, C-terminal domain"/>
    <property type="match status" value="1"/>
</dbReference>
<protein>
    <recommendedName>
        <fullName evidence="4">Aspartate carbamoyltransferase regulatory chain</fullName>
    </recommendedName>
</protein>
<feature type="domain" description="Aspartate carbamoyltransferase regulatory subunit C-terminal" evidence="6">
    <location>
        <begin position="107"/>
        <end position="154"/>
    </location>
</feature>
<dbReference type="RefSeq" id="WP_045030090.1">
    <property type="nucleotide sequence ID" value="NZ_CAJXKZ010000005.1"/>
</dbReference>
<evidence type="ECO:0000256" key="4">
    <source>
        <dbReference type="HAMAP-Rule" id="MF_00002"/>
    </source>
</evidence>
<organism evidence="7 8">
    <name type="scientific">Draconibacterium sediminis</name>
    <dbReference type="NCBI Taxonomy" id="1544798"/>
    <lineage>
        <taxon>Bacteria</taxon>
        <taxon>Pseudomonadati</taxon>
        <taxon>Bacteroidota</taxon>
        <taxon>Bacteroidia</taxon>
        <taxon>Marinilabiliales</taxon>
        <taxon>Prolixibacteraceae</taxon>
        <taxon>Draconibacterium</taxon>
    </lineage>
</organism>
<keyword evidence="1 4" id="KW-0479">Metal-binding</keyword>